<dbReference type="GO" id="GO:0043565">
    <property type="term" value="F:sequence-specific DNA binding"/>
    <property type="evidence" value="ECO:0007669"/>
    <property type="project" value="InterPro"/>
</dbReference>
<dbReference type="PANTHER" id="PTHR47893">
    <property type="entry name" value="REGULATORY PROTEIN PCHR"/>
    <property type="match status" value="1"/>
</dbReference>
<dbReference type="Proteomes" id="UP000282574">
    <property type="component" value="Unassembled WGS sequence"/>
</dbReference>
<dbReference type="GO" id="GO:0003700">
    <property type="term" value="F:DNA-binding transcription factor activity"/>
    <property type="evidence" value="ECO:0007669"/>
    <property type="project" value="InterPro"/>
</dbReference>
<evidence type="ECO:0000313" key="6">
    <source>
        <dbReference type="Proteomes" id="UP000282574"/>
    </source>
</evidence>
<dbReference type="PANTHER" id="PTHR47893:SF1">
    <property type="entry name" value="REGULATORY PROTEIN PCHR"/>
    <property type="match status" value="1"/>
</dbReference>
<evidence type="ECO:0000256" key="3">
    <source>
        <dbReference type="ARBA" id="ARBA00023163"/>
    </source>
</evidence>
<dbReference type="Gene3D" id="1.10.10.60">
    <property type="entry name" value="Homeodomain-like"/>
    <property type="match status" value="1"/>
</dbReference>
<dbReference type="InterPro" id="IPR018060">
    <property type="entry name" value="HTH_AraC"/>
</dbReference>
<dbReference type="RefSeq" id="WP_015155622.1">
    <property type="nucleotide sequence ID" value="NZ_JAVKZF010000001.1"/>
</dbReference>
<gene>
    <name evidence="5" type="ORF">DSM107010_40170</name>
</gene>
<keyword evidence="6" id="KW-1185">Reference proteome</keyword>
<dbReference type="PROSITE" id="PS01124">
    <property type="entry name" value="HTH_ARAC_FAMILY_2"/>
    <property type="match status" value="1"/>
</dbReference>
<keyword evidence="1" id="KW-0805">Transcription regulation</keyword>
<dbReference type="AlphaFoldDB" id="A0AB37UHE7"/>
<accession>A0AB37UHE7</accession>
<reference evidence="5 6" key="1">
    <citation type="journal article" date="2019" name="Genome Biol. Evol.">
        <title>Day and night: Metabolic profiles and evolutionary relationships of six axenic non-marine cyanobacteria.</title>
        <authorList>
            <person name="Will S.E."/>
            <person name="Henke P."/>
            <person name="Boedeker C."/>
            <person name="Huang S."/>
            <person name="Brinkmann H."/>
            <person name="Rohde M."/>
            <person name="Jarek M."/>
            <person name="Friedl T."/>
            <person name="Seufert S."/>
            <person name="Schumacher M."/>
            <person name="Overmann J."/>
            <person name="Neumann-Schaal M."/>
            <person name="Petersen J."/>
        </authorList>
    </citation>
    <scope>NUCLEOTIDE SEQUENCE [LARGE SCALE GENOMIC DNA]</scope>
    <source>
        <strain evidence="5 6">SAG 39.79</strain>
    </source>
</reference>
<sequence length="330" mass="37162">MSLELTEQEVEKICMEAEQQCPPVTSIDRLETIYSVPTLVGSGYSRDIKLYPSLELCIFHETYRDLTIKVPENRHLVQFKVLLSGVEDSGNHVLIDAKQSYVGGSGIQRRLKVFLPQSQPQVGVNIHIQSHLLSQFFATPTGELPAELQPLVRGDDWQQVFSPKTTEAMRLVVQQIVDCPFWGATKRLYLQGKVFELMALQLSSIMCDRQSAPETSLKPSTIARIYYAAEILRSRLEQPPSQTELAQQVGVSDRTLRRGFQALFGTTVWGYLTEQRLIQAEQLLRCGNLTVAEVVHRSGYSNQGHFAAAFKRKFGMTPKQCAMGKKLAQE</sequence>
<evidence type="ECO:0000259" key="4">
    <source>
        <dbReference type="PROSITE" id="PS01124"/>
    </source>
</evidence>
<keyword evidence="2" id="KW-0238">DNA-binding</keyword>
<feature type="domain" description="HTH araC/xylS-type" evidence="4">
    <location>
        <begin position="226"/>
        <end position="324"/>
    </location>
</feature>
<keyword evidence="3" id="KW-0804">Transcription</keyword>
<dbReference type="SMART" id="SM00342">
    <property type="entry name" value="HTH_ARAC"/>
    <property type="match status" value="1"/>
</dbReference>
<comment type="caution">
    <text evidence="5">The sequence shown here is derived from an EMBL/GenBank/DDBJ whole genome shotgun (WGS) entry which is preliminary data.</text>
</comment>
<dbReference type="InterPro" id="IPR053142">
    <property type="entry name" value="PchR_regulatory_protein"/>
</dbReference>
<organism evidence="5 6">
    <name type="scientific">Chroococcidiopsis cubana SAG 39.79</name>
    <dbReference type="NCBI Taxonomy" id="388085"/>
    <lineage>
        <taxon>Bacteria</taxon>
        <taxon>Bacillati</taxon>
        <taxon>Cyanobacteriota</taxon>
        <taxon>Cyanophyceae</taxon>
        <taxon>Chroococcidiopsidales</taxon>
        <taxon>Chroococcidiopsidaceae</taxon>
        <taxon>Chroococcidiopsis</taxon>
    </lineage>
</organism>
<evidence type="ECO:0000256" key="2">
    <source>
        <dbReference type="ARBA" id="ARBA00023125"/>
    </source>
</evidence>
<dbReference type="SUPFAM" id="SSF46689">
    <property type="entry name" value="Homeodomain-like"/>
    <property type="match status" value="2"/>
</dbReference>
<protein>
    <submittedName>
        <fullName evidence="5">AraC family transcriptional regulator</fullName>
    </submittedName>
</protein>
<dbReference type="EMBL" id="RSCK01000038">
    <property type="protein sequence ID" value="RUT10664.1"/>
    <property type="molecule type" value="Genomic_DNA"/>
</dbReference>
<evidence type="ECO:0000256" key="1">
    <source>
        <dbReference type="ARBA" id="ARBA00023015"/>
    </source>
</evidence>
<proteinExistence type="predicted"/>
<evidence type="ECO:0000313" key="5">
    <source>
        <dbReference type="EMBL" id="RUT10664.1"/>
    </source>
</evidence>
<dbReference type="InterPro" id="IPR020449">
    <property type="entry name" value="Tscrpt_reg_AraC-type_HTH"/>
</dbReference>
<dbReference type="Pfam" id="PF12833">
    <property type="entry name" value="HTH_18"/>
    <property type="match status" value="1"/>
</dbReference>
<dbReference type="PRINTS" id="PR00032">
    <property type="entry name" value="HTHARAC"/>
</dbReference>
<dbReference type="InterPro" id="IPR009057">
    <property type="entry name" value="Homeodomain-like_sf"/>
</dbReference>
<name>A0AB37UHE7_9CYAN</name>